<dbReference type="AlphaFoldDB" id="A0A1G8VNX2"/>
<sequence>MVGGLLFVGAAGSAAAQDINVNTDAITGGDGGDGGDAAAATVQEFDQTNQNAQVGVADSTSTAESYAVGSGADSAAGSSSEAVVAQSQTVNQGNAIEANATTIAVGGDGGDGGDAGVDVGIDIDLLLAGLL</sequence>
<protein>
    <submittedName>
        <fullName evidence="1">Uncharacterized protein</fullName>
    </submittedName>
</protein>
<reference evidence="2" key="1">
    <citation type="submission" date="2016-10" db="EMBL/GenBank/DDBJ databases">
        <authorList>
            <person name="Varghese N."/>
            <person name="Submissions S."/>
        </authorList>
    </citation>
    <scope>NUCLEOTIDE SEQUENCE [LARGE SCALE GENOMIC DNA]</scope>
    <source>
        <strain evidence="2">B4,CECT 8067,JCM 17497</strain>
    </source>
</reference>
<evidence type="ECO:0000313" key="1">
    <source>
        <dbReference type="EMBL" id="SDJ67766.1"/>
    </source>
</evidence>
<dbReference type="EMBL" id="FNFE01000001">
    <property type="protein sequence ID" value="SDJ67766.1"/>
    <property type="molecule type" value="Genomic_DNA"/>
</dbReference>
<evidence type="ECO:0000313" key="2">
    <source>
        <dbReference type="Proteomes" id="UP000198882"/>
    </source>
</evidence>
<gene>
    <name evidence="1" type="ORF">SAMN04515672_1434</name>
</gene>
<proteinExistence type="predicted"/>
<keyword evidence="2" id="KW-1185">Reference proteome</keyword>
<organism evidence="1 2">
    <name type="scientific">Natronorubrum texcoconense</name>
    <dbReference type="NCBI Taxonomy" id="1095776"/>
    <lineage>
        <taxon>Archaea</taxon>
        <taxon>Methanobacteriati</taxon>
        <taxon>Methanobacteriota</taxon>
        <taxon>Stenosarchaea group</taxon>
        <taxon>Halobacteria</taxon>
        <taxon>Halobacteriales</taxon>
        <taxon>Natrialbaceae</taxon>
        <taxon>Natronorubrum</taxon>
    </lineage>
</organism>
<dbReference type="Proteomes" id="UP000198882">
    <property type="component" value="Unassembled WGS sequence"/>
</dbReference>
<accession>A0A1G8VNX2</accession>
<name>A0A1G8VNX2_9EURY</name>